<dbReference type="AlphaFoldDB" id="A0A1G6LYT5"/>
<reference evidence="2" key="1">
    <citation type="submission" date="2016-09" db="EMBL/GenBank/DDBJ databases">
        <authorList>
            <person name="Varghese N."/>
            <person name="Submissions S."/>
        </authorList>
    </citation>
    <scope>NUCLEOTIDE SEQUENCE [LARGE SCALE GENOMIC DNA]</scope>
    <source>
        <strain evidence="2">TNe-862</strain>
    </source>
</reference>
<keyword evidence="2" id="KW-1185">Reference proteome</keyword>
<dbReference type="EMBL" id="FMYQ01000007">
    <property type="protein sequence ID" value="SDC48442.1"/>
    <property type="molecule type" value="Genomic_DNA"/>
</dbReference>
<dbReference type="Pfam" id="PF14356">
    <property type="entry name" value="DUF4403"/>
    <property type="match status" value="1"/>
</dbReference>
<evidence type="ECO:0000313" key="1">
    <source>
        <dbReference type="EMBL" id="SDC48442.1"/>
    </source>
</evidence>
<dbReference type="InterPro" id="IPR025515">
    <property type="entry name" value="DUF4403"/>
</dbReference>
<protein>
    <recommendedName>
        <fullName evidence="3">DUF4403 family protein</fullName>
    </recommendedName>
</protein>
<dbReference type="Proteomes" id="UP000198908">
    <property type="component" value="Unassembled WGS sequence"/>
</dbReference>
<dbReference type="STRING" id="416944.SAMN05421548_10781"/>
<dbReference type="PROSITE" id="PS51257">
    <property type="entry name" value="PROKAR_LIPOPROTEIN"/>
    <property type="match status" value="1"/>
</dbReference>
<organism evidence="1 2">
    <name type="scientific">Paraburkholderia lycopersici</name>
    <dbReference type="NCBI Taxonomy" id="416944"/>
    <lineage>
        <taxon>Bacteria</taxon>
        <taxon>Pseudomonadati</taxon>
        <taxon>Pseudomonadota</taxon>
        <taxon>Betaproteobacteria</taxon>
        <taxon>Burkholderiales</taxon>
        <taxon>Burkholderiaceae</taxon>
        <taxon>Paraburkholderia</taxon>
    </lineage>
</organism>
<name>A0A1G6LYT5_9BURK</name>
<accession>A0A1G6LYT5</accession>
<proteinExistence type="predicted"/>
<gene>
    <name evidence="1" type="ORF">SAMN05421548_10781</name>
</gene>
<evidence type="ECO:0000313" key="2">
    <source>
        <dbReference type="Proteomes" id="UP000198908"/>
    </source>
</evidence>
<dbReference type="RefSeq" id="WP_176929003.1">
    <property type="nucleotide sequence ID" value="NZ_FMYQ01000007.1"/>
</dbReference>
<evidence type="ECO:0008006" key="3">
    <source>
        <dbReference type="Google" id="ProtNLM"/>
    </source>
</evidence>
<sequence>MNGKGVTSIVRLPTGRFHLISILTAIFLVACTHIQVPAPASGTDAVLPTLPPSHIAVEASYSEAALCSALNNAVPRTISENPSGHDCLQWGVYKNGSVTCGGAQNNLSSTLNILFRLGQRCGVFGIGQASCGFDNDPAKRAAISVNAPVTWVGWHLEANPAFGLNIQDACKITVANINVTSMLQNKAQGAMDAMSGQVSNQIKSHTDITGLASNAWKTAGNPVKLRDGVWLNLAPQDIGVTSPDVEGGQISMSAALVAVPVIYFSPTAPQSSPEKPFPAAPSKIAPSSNFSVIVDGVASWDEINSQLTKTLVGKDYKWGPFSAEPTGARAYGGDGIAVIAIDFKGSVTGTAYLQAKPVFNQATNTIQLKDVDFTMATKSALGTVGGWLLSAGIPAYLEAQTYSLNAPLNKLGTTLSPLLNQKLSPNLTLTGTLADTPPVQVLGLFVQSYGVVVRTAASGTLTITGQ</sequence>